<dbReference type="PANTHER" id="PTHR10362">
    <property type="entry name" value="HISTIDINE AMMONIA-LYASE"/>
    <property type="match status" value="1"/>
</dbReference>
<dbReference type="Proteomes" id="UP000672032">
    <property type="component" value="Chromosome 9"/>
</dbReference>
<keyword evidence="4" id="KW-1185">Reference proteome</keyword>
<dbReference type="InterPro" id="IPR008948">
    <property type="entry name" value="L-Aspartase-like"/>
</dbReference>
<dbReference type="OrthoDB" id="10051290at2759"/>
<dbReference type="AlphaFoldDB" id="A0A8A3PPR2"/>
<evidence type="ECO:0008006" key="5">
    <source>
        <dbReference type="Google" id="ProtNLM"/>
    </source>
</evidence>
<dbReference type="PROSITE" id="PS00488">
    <property type="entry name" value="PAL_HISTIDASE"/>
    <property type="match status" value="1"/>
</dbReference>
<name>A0A8A3PPR2_9HELO</name>
<comment type="similarity">
    <text evidence="1 2">Belongs to the PAL/histidase family.</text>
</comment>
<dbReference type="GO" id="GO:0016841">
    <property type="term" value="F:ammonia-lyase activity"/>
    <property type="evidence" value="ECO:0007669"/>
    <property type="project" value="InterPro"/>
</dbReference>
<protein>
    <recommendedName>
        <fullName evidence="5">Phenylalanine ammonia-lyase</fullName>
    </recommendedName>
</protein>
<gene>
    <name evidence="3" type="ORF">DSL72_008605</name>
</gene>
<reference evidence="3" key="1">
    <citation type="submission" date="2020-10" db="EMBL/GenBank/DDBJ databases">
        <title>Genome Sequence of Monilinia vaccinii-corymbosi Sheds Light on Mummy Berry Disease Infection of Blueberry and Mating Type.</title>
        <authorList>
            <person name="Yow A.G."/>
            <person name="Zhang Y."/>
            <person name="Bansal K."/>
            <person name="Eacker S.M."/>
            <person name="Sullivan S."/>
            <person name="Liachko I."/>
            <person name="Cubeta M.A."/>
            <person name="Rollins J.A."/>
            <person name="Ashrafi H."/>
        </authorList>
    </citation>
    <scope>NUCLEOTIDE SEQUENCE</scope>
    <source>
        <strain evidence="3">RL-1</strain>
    </source>
</reference>
<evidence type="ECO:0000256" key="1">
    <source>
        <dbReference type="ARBA" id="ARBA00007238"/>
    </source>
</evidence>
<sequence>MSYYFVQNLYGDWLELQALIQQKGPLILNGNSLNIPSVVAVAHHHSLPTVSKDVILSKAVDDSVRLVESHLNSGQTVYGVNTGFGASADTRTKSLHLLQKSLLQHQSAGILTARDLGETGTSIGSSISGNVETLAMPADWVRAMMLIRCNSLLRGHSGVRLSVIESIASLIAYDLTPILPLRGSISASGDLMPLSYLAGLLEGNTDIRVRTSKADARSQSPKSFMRADEALELAQLKPLSLGPKEGLGLMNGTAASCAAASITIHQVQHQALLVQIMTAMASEALLASKHNHDPFIANVRPHPGQIESAAVIFNCLRDSRLIADKESGYIGLFQDRYPLRTASQWIGPQLEDLLLASRQVQVELNSTTDNPLVDVQNGLIHHGGNFQAASLTSAMSKVLNALQMLGRLIHAQSSELLNCTINRGLPPNLCFDDPSRSSTLKGVDVSMSAYMSELAYIAHPVSSYVQSAEMHNQAVNSLALLAARHSSEASNVLNLMSANYLYSLCQALDLRCLHIEFVGAAEAKISALLHRSFKSLSHLENFDLERLHAEMWAVAIKRWLECSSFDLDARASATADTVLGALLNQIRQHPALSTAHKSEAYAAVQDYALEFASTLVTVYETRRTAFAQQPTTPAYLGRASRAMYHFVRQVLGVPLHQGLIEHPTVDGSPLGDAPREKVTIGTQISKIYEALRSGAIHQVGMEIISELRLAKQGDDESRSSDNVDGVR</sequence>
<dbReference type="InterPro" id="IPR001106">
    <property type="entry name" value="Aromatic_Lyase"/>
</dbReference>
<dbReference type="NCBIfam" id="TIGR01226">
    <property type="entry name" value="phe_am_lyase"/>
    <property type="match status" value="1"/>
</dbReference>
<evidence type="ECO:0000313" key="4">
    <source>
        <dbReference type="Proteomes" id="UP000672032"/>
    </source>
</evidence>
<proteinExistence type="inferred from homology"/>
<organism evidence="3 4">
    <name type="scientific">Monilinia vaccinii-corymbosi</name>
    <dbReference type="NCBI Taxonomy" id="61207"/>
    <lineage>
        <taxon>Eukaryota</taxon>
        <taxon>Fungi</taxon>
        <taxon>Dikarya</taxon>
        <taxon>Ascomycota</taxon>
        <taxon>Pezizomycotina</taxon>
        <taxon>Leotiomycetes</taxon>
        <taxon>Helotiales</taxon>
        <taxon>Sclerotiniaceae</taxon>
        <taxon>Monilinia</taxon>
    </lineage>
</organism>
<dbReference type="GO" id="GO:0006559">
    <property type="term" value="P:L-phenylalanine catabolic process"/>
    <property type="evidence" value="ECO:0007669"/>
    <property type="project" value="InterPro"/>
</dbReference>
<keyword evidence="2" id="KW-0456">Lyase</keyword>
<dbReference type="Gene3D" id="1.10.274.20">
    <property type="entry name" value="Phenylalanine ammonia-lyase 1, domain 3"/>
    <property type="match status" value="1"/>
</dbReference>
<dbReference type="InterPro" id="IPR023144">
    <property type="entry name" value="Phe_NH3-lyase_shielding_dom_sf"/>
</dbReference>
<dbReference type="SUPFAM" id="SSF48557">
    <property type="entry name" value="L-aspartase-like"/>
    <property type="match status" value="1"/>
</dbReference>
<dbReference type="Pfam" id="PF00221">
    <property type="entry name" value="Lyase_aromatic"/>
    <property type="match status" value="1"/>
</dbReference>
<dbReference type="Gene3D" id="1.20.200.10">
    <property type="entry name" value="Fumarase/aspartase (Central domain)"/>
    <property type="match status" value="1"/>
</dbReference>
<dbReference type="InterPro" id="IPR024083">
    <property type="entry name" value="Fumarase/histidase_N"/>
</dbReference>
<dbReference type="CDD" id="cd00332">
    <property type="entry name" value="PAL-HAL"/>
    <property type="match status" value="1"/>
</dbReference>
<accession>A0A8A3PPR2</accession>
<evidence type="ECO:0000256" key="2">
    <source>
        <dbReference type="RuleBase" id="RU003954"/>
    </source>
</evidence>
<dbReference type="GO" id="GO:0005737">
    <property type="term" value="C:cytoplasm"/>
    <property type="evidence" value="ECO:0007669"/>
    <property type="project" value="InterPro"/>
</dbReference>
<evidence type="ECO:0000313" key="3">
    <source>
        <dbReference type="EMBL" id="QSZ37507.1"/>
    </source>
</evidence>
<dbReference type="InterPro" id="IPR022313">
    <property type="entry name" value="Phe/His_NH3-lyase_AS"/>
</dbReference>
<dbReference type="InterPro" id="IPR005922">
    <property type="entry name" value="Phe_NH3-lyase"/>
</dbReference>
<dbReference type="EMBL" id="CP063413">
    <property type="protein sequence ID" value="QSZ37507.1"/>
    <property type="molecule type" value="Genomic_DNA"/>
</dbReference>
<dbReference type="Gene3D" id="1.10.275.10">
    <property type="entry name" value="Fumarase/aspartase (N-terminal domain)"/>
    <property type="match status" value="1"/>
</dbReference>